<name>A0ABQ3S2G0_9ACTN</name>
<feature type="signal peptide" evidence="1">
    <location>
        <begin position="1"/>
        <end position="31"/>
    </location>
</feature>
<proteinExistence type="predicted"/>
<evidence type="ECO:0008006" key="4">
    <source>
        <dbReference type="Google" id="ProtNLM"/>
    </source>
</evidence>
<dbReference type="EMBL" id="BNEB01000003">
    <property type="protein sequence ID" value="GHI62313.1"/>
    <property type="molecule type" value="Genomic_DNA"/>
</dbReference>
<sequence length="152" mass="15876">MPERIQNWGYMMRHKIAALAATALLAGGALANATSASATVDPPSGGWDHTWTTSDSNPGGTAYIAEYGDIVSVCDTDADGVSPRVQIAVQYPSGAYHIRYTLTASGGEGACASARASMGGIYDLPEDTSISVAVWLGPDYGSVTTHYYVNDH</sequence>
<gene>
    <name evidence="2" type="ORF">Saso_39630</name>
</gene>
<comment type="caution">
    <text evidence="2">The sequence shown here is derived from an EMBL/GenBank/DDBJ whole genome shotgun (WGS) entry which is preliminary data.</text>
</comment>
<evidence type="ECO:0000256" key="1">
    <source>
        <dbReference type="SAM" id="SignalP"/>
    </source>
</evidence>
<reference evidence="3" key="1">
    <citation type="submission" date="2023-07" db="EMBL/GenBank/DDBJ databases">
        <title>Whole genome shotgun sequence of Streptomyces cacaoi subsp. asoensis NBRC 13813.</title>
        <authorList>
            <person name="Komaki H."/>
            <person name="Tamura T."/>
        </authorList>
    </citation>
    <scope>NUCLEOTIDE SEQUENCE [LARGE SCALE GENOMIC DNA]</scope>
    <source>
        <strain evidence="3">NBRC 13813</strain>
    </source>
</reference>
<feature type="chain" id="PRO_5047007925" description="Secreted protein" evidence="1">
    <location>
        <begin position="32"/>
        <end position="152"/>
    </location>
</feature>
<keyword evidence="1" id="KW-0732">Signal</keyword>
<evidence type="ECO:0000313" key="3">
    <source>
        <dbReference type="Proteomes" id="UP000649259"/>
    </source>
</evidence>
<dbReference type="Proteomes" id="UP000649259">
    <property type="component" value="Unassembled WGS sequence"/>
</dbReference>
<accession>A0ABQ3S2G0</accession>
<protein>
    <recommendedName>
        <fullName evidence="4">Secreted protein</fullName>
    </recommendedName>
</protein>
<organism evidence="2 3">
    <name type="scientific">Streptomyces asoensis</name>
    <dbReference type="NCBI Taxonomy" id="249586"/>
    <lineage>
        <taxon>Bacteria</taxon>
        <taxon>Bacillati</taxon>
        <taxon>Actinomycetota</taxon>
        <taxon>Actinomycetes</taxon>
        <taxon>Kitasatosporales</taxon>
        <taxon>Streptomycetaceae</taxon>
        <taxon>Streptomyces</taxon>
    </lineage>
</organism>
<keyword evidence="3" id="KW-1185">Reference proteome</keyword>
<evidence type="ECO:0000313" key="2">
    <source>
        <dbReference type="EMBL" id="GHI62313.1"/>
    </source>
</evidence>